<dbReference type="GO" id="GO:0006355">
    <property type="term" value="P:regulation of DNA-templated transcription"/>
    <property type="evidence" value="ECO:0007669"/>
    <property type="project" value="InterPro"/>
</dbReference>
<organism evidence="2">
    <name type="scientific">Sulfolobus islandicus rod-shaped virus 3</name>
    <dbReference type="NCBI Taxonomy" id="2848124"/>
    <lineage>
        <taxon>Viruses</taxon>
        <taxon>Adnaviria</taxon>
        <taxon>Zilligvirae</taxon>
        <taxon>Taleaviricota</taxon>
        <taxon>Tokiviricetes</taxon>
        <taxon>Ligamenvirales</taxon>
        <taxon>Rudiviridae</taxon>
        <taxon>Icerudivirus</taxon>
        <taxon>Icerudivirus gunnuhverense</taxon>
        <taxon>Icerudivirus SIRV3</taxon>
    </lineage>
</organism>
<name>A0A1B3SN11_9VIRU</name>
<evidence type="ECO:0000313" key="2">
    <source>
        <dbReference type="EMBL" id="AOG61576.1"/>
    </source>
</evidence>
<proteinExistence type="predicted"/>
<reference evidence="2" key="1">
    <citation type="journal article" date="2014" name="Mol. Microbiol.">
        <title>Inter-viral conflicts that exploit host CRISPR immune systems of Sulfolobus.</title>
        <authorList>
            <person name="Erdmann S."/>
            <person name="Le Moine Bauer S."/>
            <person name="Garrett R.A."/>
        </authorList>
    </citation>
    <scope>NUCLEOTIDE SEQUENCE [LARGE SCALE GENOMIC DNA]</scope>
    <source>
        <strain evidence="2">SIRV3</strain>
    </source>
</reference>
<dbReference type="InterPro" id="IPR010985">
    <property type="entry name" value="Ribbon_hlx_hlx"/>
</dbReference>
<reference evidence="2" key="2">
    <citation type="submission" date="2016-08" db="EMBL/GenBank/DDBJ databases">
        <authorList>
            <person name="Erdmann S."/>
            <person name="Le Moine Bauer S."/>
            <person name="Garrett R.A."/>
        </authorList>
    </citation>
    <scope>NUCLEOTIDE SEQUENCE</scope>
    <source>
        <strain evidence="2">SIRV3</strain>
    </source>
</reference>
<dbReference type="Proteomes" id="UP000202470">
    <property type="component" value="Segment"/>
</dbReference>
<dbReference type="InterPro" id="IPR002145">
    <property type="entry name" value="CopG"/>
</dbReference>
<dbReference type="KEGG" id="vg:28721309"/>
<keyword evidence="3" id="KW-1185">Reference proteome</keyword>
<dbReference type="CDD" id="cd22231">
    <property type="entry name" value="RHH_NikR_HicB-like"/>
    <property type="match status" value="1"/>
</dbReference>
<dbReference type="SUPFAM" id="SSF47598">
    <property type="entry name" value="Ribbon-helix-helix"/>
    <property type="match status" value="1"/>
</dbReference>
<dbReference type="Pfam" id="PF01402">
    <property type="entry name" value="RHH_1"/>
    <property type="match status" value="1"/>
</dbReference>
<dbReference type="InterPro" id="IPR013321">
    <property type="entry name" value="Arc_rbn_hlx_hlx"/>
</dbReference>
<feature type="domain" description="Ribbon-helix-helix protein CopG" evidence="1">
    <location>
        <begin position="3"/>
        <end position="41"/>
    </location>
</feature>
<dbReference type="Gene3D" id="1.10.1220.10">
    <property type="entry name" value="Met repressor-like"/>
    <property type="match status" value="1"/>
</dbReference>
<dbReference type="OrthoDB" id="26434at10239"/>
<protein>
    <submittedName>
        <fullName evidence="2">CopG transcriptional regulator</fullName>
    </submittedName>
</protein>
<accession>A0A1B3SN11</accession>
<evidence type="ECO:0000313" key="3">
    <source>
        <dbReference type="Proteomes" id="UP000202470"/>
    </source>
</evidence>
<sequence>MMKIVTFKIPDEMLLLLEAYAMKHKMNRSEVIRLAIEKLVVDEMKNEPVPKAKVEKIKL</sequence>
<dbReference type="EMBL" id="KX712143">
    <property type="protein sequence ID" value="AOG61576.1"/>
    <property type="molecule type" value="Genomic_DNA"/>
</dbReference>
<evidence type="ECO:0000259" key="1">
    <source>
        <dbReference type="Pfam" id="PF01402"/>
    </source>
</evidence>